<accession>A0A1F5HB54</accession>
<dbReference type="AlphaFoldDB" id="A0A1F5HB54"/>
<evidence type="ECO:0008006" key="3">
    <source>
        <dbReference type="Google" id="ProtNLM"/>
    </source>
</evidence>
<organism evidence="1 2">
    <name type="scientific">Candidatus Curtissbacteria bacterium RIFOXYA1_FULL_41_14</name>
    <dbReference type="NCBI Taxonomy" id="1797737"/>
    <lineage>
        <taxon>Bacteria</taxon>
        <taxon>Candidatus Curtissiibacteriota</taxon>
    </lineage>
</organism>
<dbReference type="STRING" id="1797737.A2196_04210"/>
<gene>
    <name evidence="1" type="ORF">A2196_04210</name>
</gene>
<dbReference type="EMBL" id="MFCA01000028">
    <property type="protein sequence ID" value="OGE01328.1"/>
    <property type="molecule type" value="Genomic_DNA"/>
</dbReference>
<evidence type="ECO:0000313" key="1">
    <source>
        <dbReference type="EMBL" id="OGE01328.1"/>
    </source>
</evidence>
<dbReference type="Proteomes" id="UP000176751">
    <property type="component" value="Unassembled WGS sequence"/>
</dbReference>
<protein>
    <recommendedName>
        <fullName evidence="3">Polymerase nucleotidyl transferase domain-containing protein</fullName>
    </recommendedName>
</protein>
<proteinExistence type="predicted"/>
<evidence type="ECO:0000313" key="2">
    <source>
        <dbReference type="Proteomes" id="UP000176751"/>
    </source>
</evidence>
<comment type="caution">
    <text evidence="1">The sequence shown here is derived from an EMBL/GenBank/DDBJ whole genome shotgun (WGS) entry which is preliminary data.</text>
</comment>
<sequence length="293" mass="34550">MTLSQSILATLTYHDIFDYPLTQQEIHNYLINLEVRAFTVKRELNKLFLTRKLVSKNGYIFLRGRSKIVKLRKLREKYSLLKIKRAQFFARILKVVPSLKLVAISGALAMENSHKNDDIDLVLITSKNTLWTTRFLANILLLPYKRSPSGRQISDRACLNVFIDESQLKIGPPNLYLAHEICQMKPLWDRDGTYRRFLSANKWIKKYLPNWRPEEVQSQSRKSKSKSNFFPLSTFHFPLAENFLKSFQLLYMRPKITTEKIGDHQLFFHPADTQKWVIAKYKRRLRKLRIASS</sequence>
<reference evidence="1 2" key="1">
    <citation type="journal article" date="2016" name="Nat. Commun.">
        <title>Thousands of microbial genomes shed light on interconnected biogeochemical processes in an aquifer system.</title>
        <authorList>
            <person name="Anantharaman K."/>
            <person name="Brown C.T."/>
            <person name="Hug L.A."/>
            <person name="Sharon I."/>
            <person name="Castelle C.J."/>
            <person name="Probst A.J."/>
            <person name="Thomas B.C."/>
            <person name="Singh A."/>
            <person name="Wilkins M.J."/>
            <person name="Karaoz U."/>
            <person name="Brodie E.L."/>
            <person name="Williams K.H."/>
            <person name="Hubbard S.S."/>
            <person name="Banfield J.F."/>
        </authorList>
    </citation>
    <scope>NUCLEOTIDE SEQUENCE [LARGE SCALE GENOMIC DNA]</scope>
</reference>
<name>A0A1F5HB54_9BACT</name>